<feature type="topological domain" description="Cytoplasmic" evidence="14">
    <location>
        <begin position="72"/>
        <end position="77"/>
    </location>
</feature>
<dbReference type="AlphaFoldDB" id="H8KYM9"/>
<name>H8KYM9_FRAAD</name>
<evidence type="ECO:0000256" key="12">
    <source>
        <dbReference type="ARBA" id="ARBA00023186"/>
    </source>
</evidence>
<dbReference type="GO" id="GO:0009055">
    <property type="term" value="F:electron transfer activity"/>
    <property type="evidence" value="ECO:0007669"/>
    <property type="project" value="UniProtKB-UniRule"/>
</dbReference>
<keyword evidence="9 14" id="KW-0560">Oxidoreductase</keyword>
<gene>
    <name evidence="14" type="primary">dsbB</name>
    <name evidence="16" type="ordered locus">Fraau_0684</name>
</gene>
<comment type="similarity">
    <text evidence="2 14">Belongs to the DsbB family.</text>
</comment>
<dbReference type="PANTHER" id="PTHR36570">
    <property type="entry name" value="DISULFIDE BOND FORMATION PROTEIN B"/>
    <property type="match status" value="1"/>
</dbReference>
<dbReference type="RefSeq" id="WP_014402163.1">
    <property type="nucleotide sequence ID" value="NC_017033.1"/>
</dbReference>
<evidence type="ECO:0000256" key="1">
    <source>
        <dbReference type="ARBA" id="ARBA00004429"/>
    </source>
</evidence>
<sequence length="181" mass="19675">MSRELEEIVIHSSLAYRLRCLAGVLACLGLLGFALYAQYVWMMDPCPLCIFQRIAFAAVGFFFLAGAIHGPRAAGRLVVLLPLLICAATGIAIAGRHLWIQSLPADQVPSCGPGLGYLVDTFPFMHMLKIVLTGSGECAKVQKILGLPMPAWSLAWFLLLAGWAVWVTKSGYGREQRLAGR</sequence>
<dbReference type="HAMAP" id="MF_00286">
    <property type="entry name" value="DsbB"/>
    <property type="match status" value="1"/>
</dbReference>
<evidence type="ECO:0000256" key="9">
    <source>
        <dbReference type="ARBA" id="ARBA00023002"/>
    </source>
</evidence>
<keyword evidence="13 14" id="KW-0676">Redox-active center</keyword>
<dbReference type="HOGENOM" id="CLU_098660_1_1_6"/>
<dbReference type="KEGG" id="fau:Fraau_0684"/>
<dbReference type="OrthoDB" id="3711263at2"/>
<dbReference type="GO" id="GO:0015035">
    <property type="term" value="F:protein-disulfide reductase activity"/>
    <property type="evidence" value="ECO:0007669"/>
    <property type="project" value="UniProtKB-UniRule"/>
</dbReference>
<keyword evidence="10 14" id="KW-0472">Membrane</keyword>
<keyword evidence="7 14" id="KW-0249">Electron transport</keyword>
<dbReference type="InterPro" id="IPR022920">
    <property type="entry name" value="Disulphide_bond_form_DsbB"/>
</dbReference>
<dbReference type="InterPro" id="IPR050183">
    <property type="entry name" value="DsbB"/>
</dbReference>
<keyword evidence="8 14" id="KW-1133">Transmembrane helix</keyword>
<dbReference type="STRING" id="767434.Fraau_0684"/>
<keyword evidence="6 14" id="KW-0812">Transmembrane</keyword>
<evidence type="ECO:0000256" key="14">
    <source>
        <dbReference type="HAMAP-Rule" id="MF_00286"/>
    </source>
</evidence>
<dbReference type="InterPro" id="IPR023380">
    <property type="entry name" value="DsbB-like_sf"/>
</dbReference>
<dbReference type="EMBL" id="CP003350">
    <property type="protein sequence ID" value="AFC85157.1"/>
    <property type="molecule type" value="Genomic_DNA"/>
</dbReference>
<evidence type="ECO:0000256" key="2">
    <source>
        <dbReference type="ARBA" id="ARBA00008823"/>
    </source>
</evidence>
<organism evidence="16 17">
    <name type="scientific">Frateuria aurantia (strain ATCC 33424 / DSM 6220 / KCTC 2777 / LMG 1558 / NBRC 3245 / NCIMB 13370)</name>
    <name type="common">Acetobacter aurantius</name>
    <dbReference type="NCBI Taxonomy" id="767434"/>
    <lineage>
        <taxon>Bacteria</taxon>
        <taxon>Pseudomonadati</taxon>
        <taxon>Pseudomonadota</taxon>
        <taxon>Gammaproteobacteria</taxon>
        <taxon>Lysobacterales</taxon>
        <taxon>Rhodanobacteraceae</taxon>
        <taxon>Frateuria</taxon>
    </lineage>
</organism>
<evidence type="ECO:0000256" key="4">
    <source>
        <dbReference type="ARBA" id="ARBA00022475"/>
    </source>
</evidence>
<keyword evidence="12 14" id="KW-0143">Chaperone</keyword>
<accession>H8KYM9</accession>
<evidence type="ECO:0000256" key="10">
    <source>
        <dbReference type="ARBA" id="ARBA00023136"/>
    </source>
</evidence>
<comment type="function">
    <text evidence="14">Required for disulfide bond formation in some periplasmic proteins. Acts by oxidizing the DsbA protein.</text>
</comment>
<dbReference type="Pfam" id="PF02600">
    <property type="entry name" value="DsbB"/>
    <property type="match status" value="1"/>
</dbReference>
<feature type="topological domain" description="Periplasmic" evidence="14">
    <location>
        <begin position="37"/>
        <end position="54"/>
    </location>
</feature>
<evidence type="ECO:0000313" key="16">
    <source>
        <dbReference type="EMBL" id="AFC85157.1"/>
    </source>
</evidence>
<feature type="topological domain" description="Cytoplasmic" evidence="14">
    <location>
        <begin position="1"/>
        <end position="19"/>
    </location>
</feature>
<evidence type="ECO:0000256" key="7">
    <source>
        <dbReference type="ARBA" id="ARBA00022982"/>
    </source>
</evidence>
<comment type="caution">
    <text evidence="14">Lacks conserved residue(s) required for the propagation of feature annotation.</text>
</comment>
<dbReference type="GO" id="GO:0005886">
    <property type="term" value="C:plasma membrane"/>
    <property type="evidence" value="ECO:0007669"/>
    <property type="project" value="UniProtKB-SubCell"/>
</dbReference>
<dbReference type="GO" id="GO:0006457">
    <property type="term" value="P:protein folding"/>
    <property type="evidence" value="ECO:0007669"/>
    <property type="project" value="InterPro"/>
</dbReference>
<dbReference type="eggNOG" id="COG1495">
    <property type="taxonomic scope" value="Bacteria"/>
</dbReference>
<feature type="topological domain" description="Cytoplasmic" evidence="14">
    <location>
        <begin position="171"/>
        <end position="181"/>
    </location>
</feature>
<feature type="transmembrane region" description="Helical" evidence="15">
    <location>
        <begin position="144"/>
        <end position="166"/>
    </location>
</feature>
<protein>
    <recommendedName>
        <fullName evidence="14">Disulfide bond formation protein B</fullName>
    </recommendedName>
    <alternativeName>
        <fullName evidence="14">Disulfide oxidoreductase</fullName>
    </alternativeName>
</protein>
<dbReference type="Gene3D" id="1.20.1550.10">
    <property type="entry name" value="DsbB-like"/>
    <property type="match status" value="1"/>
</dbReference>
<dbReference type="Proteomes" id="UP000005234">
    <property type="component" value="Chromosome"/>
</dbReference>
<dbReference type="PANTHER" id="PTHR36570:SF3">
    <property type="entry name" value="DISULFIDE BOND FORMATION PROTEIN B"/>
    <property type="match status" value="1"/>
</dbReference>
<reference evidence="16" key="1">
    <citation type="submission" date="2012-02" db="EMBL/GenBank/DDBJ databases">
        <title>The complete genome of Frateuria aurantia DSM 6220.</title>
        <authorList>
            <consortium name="US DOE Joint Genome Institute (JGI-PGF)"/>
            <person name="Lucas S."/>
            <person name="Copeland A."/>
            <person name="Lapidus A."/>
            <person name="Glavina del Rio T."/>
            <person name="Dalin E."/>
            <person name="Tice H."/>
            <person name="Bruce D."/>
            <person name="Goodwin L."/>
            <person name="Pitluck S."/>
            <person name="Peters L."/>
            <person name="Ovchinnikova G."/>
            <person name="Teshima H."/>
            <person name="Kyrpides N."/>
            <person name="Mavromatis K."/>
            <person name="Ivanova N."/>
            <person name="Brettin T."/>
            <person name="Detter J.C."/>
            <person name="Han C."/>
            <person name="Larimer F."/>
            <person name="Land M."/>
            <person name="Hauser L."/>
            <person name="Markowitz V."/>
            <person name="Cheng J.-F."/>
            <person name="Hugenholtz P."/>
            <person name="Woyke T."/>
            <person name="Wu D."/>
            <person name="Brambilla E."/>
            <person name="Klenk H.-P."/>
            <person name="Eisen J.A."/>
        </authorList>
    </citation>
    <scope>NUCLEOTIDE SEQUENCE</scope>
    <source>
        <strain evidence="16">DSM 6220</strain>
    </source>
</reference>
<dbReference type="InterPro" id="IPR003752">
    <property type="entry name" value="DiS_bond_form_DsbB/BdbC"/>
</dbReference>
<feature type="transmembrane region" description="Helical" evidence="15">
    <location>
        <begin position="50"/>
        <end position="70"/>
    </location>
</feature>
<feature type="transmembrane region" description="Helical" evidence="15">
    <location>
        <begin position="20"/>
        <end position="38"/>
    </location>
</feature>
<feature type="disulfide bond" description="Redox-active" evidence="14">
    <location>
        <begin position="46"/>
        <end position="49"/>
    </location>
</feature>
<evidence type="ECO:0000256" key="15">
    <source>
        <dbReference type="SAM" id="Phobius"/>
    </source>
</evidence>
<keyword evidence="4 14" id="KW-1003">Cell membrane</keyword>
<keyword evidence="5 14" id="KW-0997">Cell inner membrane</keyword>
<feature type="transmembrane region" description="Helical" evidence="15">
    <location>
        <begin position="77"/>
        <end position="95"/>
    </location>
</feature>
<evidence type="ECO:0000256" key="5">
    <source>
        <dbReference type="ARBA" id="ARBA00022519"/>
    </source>
</evidence>
<keyword evidence="17" id="KW-1185">Reference proteome</keyword>
<evidence type="ECO:0000256" key="13">
    <source>
        <dbReference type="ARBA" id="ARBA00023284"/>
    </source>
</evidence>
<evidence type="ECO:0000256" key="11">
    <source>
        <dbReference type="ARBA" id="ARBA00023157"/>
    </source>
</evidence>
<keyword evidence="11 14" id="KW-1015">Disulfide bond</keyword>
<comment type="subcellular location">
    <subcellularLocation>
        <location evidence="1 14">Cell inner membrane</location>
        <topology evidence="1 14">Multi-pass membrane protein</topology>
    </subcellularLocation>
</comment>
<evidence type="ECO:0000256" key="8">
    <source>
        <dbReference type="ARBA" id="ARBA00022989"/>
    </source>
</evidence>
<evidence type="ECO:0000313" key="17">
    <source>
        <dbReference type="Proteomes" id="UP000005234"/>
    </source>
</evidence>
<keyword evidence="3 14" id="KW-0813">Transport</keyword>
<proteinExistence type="inferred from homology"/>
<dbReference type="SUPFAM" id="SSF158442">
    <property type="entry name" value="DsbB-like"/>
    <property type="match status" value="1"/>
</dbReference>
<evidence type="ECO:0000256" key="3">
    <source>
        <dbReference type="ARBA" id="ARBA00022448"/>
    </source>
</evidence>
<evidence type="ECO:0000256" key="6">
    <source>
        <dbReference type="ARBA" id="ARBA00022692"/>
    </source>
</evidence>